<feature type="region of interest" description="Disordered" evidence="1">
    <location>
        <begin position="41"/>
        <end position="64"/>
    </location>
</feature>
<dbReference type="AlphaFoldDB" id="A0AAW0UE07"/>
<name>A0AAW0UE07_SCYPA</name>
<evidence type="ECO:0000256" key="1">
    <source>
        <dbReference type="SAM" id="MobiDB-lite"/>
    </source>
</evidence>
<dbReference type="EMBL" id="JARAKH010000013">
    <property type="protein sequence ID" value="KAK8397824.1"/>
    <property type="molecule type" value="Genomic_DNA"/>
</dbReference>
<comment type="caution">
    <text evidence="2">The sequence shown here is derived from an EMBL/GenBank/DDBJ whole genome shotgun (WGS) entry which is preliminary data.</text>
</comment>
<sequence length="93" mass="9913">MEGEEWLSAPGPPPPSFGEHDLAAAAGRGRTDVAGGWQYWGDDLLSSSPEGKSSTPSEGDTAPCTLSRPVACLMMWRSEPRHLSPIVKNLTYG</sequence>
<protein>
    <submittedName>
        <fullName evidence="2">Uncharacterized protein</fullName>
    </submittedName>
</protein>
<feature type="region of interest" description="Disordered" evidence="1">
    <location>
        <begin position="1"/>
        <end position="21"/>
    </location>
</feature>
<dbReference type="Proteomes" id="UP001487740">
    <property type="component" value="Unassembled WGS sequence"/>
</dbReference>
<evidence type="ECO:0000313" key="3">
    <source>
        <dbReference type="Proteomes" id="UP001487740"/>
    </source>
</evidence>
<keyword evidence="3" id="KW-1185">Reference proteome</keyword>
<proteinExistence type="predicted"/>
<accession>A0AAW0UE07</accession>
<organism evidence="2 3">
    <name type="scientific">Scylla paramamosain</name>
    <name type="common">Mud crab</name>
    <dbReference type="NCBI Taxonomy" id="85552"/>
    <lineage>
        <taxon>Eukaryota</taxon>
        <taxon>Metazoa</taxon>
        <taxon>Ecdysozoa</taxon>
        <taxon>Arthropoda</taxon>
        <taxon>Crustacea</taxon>
        <taxon>Multicrustacea</taxon>
        <taxon>Malacostraca</taxon>
        <taxon>Eumalacostraca</taxon>
        <taxon>Eucarida</taxon>
        <taxon>Decapoda</taxon>
        <taxon>Pleocyemata</taxon>
        <taxon>Brachyura</taxon>
        <taxon>Eubrachyura</taxon>
        <taxon>Portunoidea</taxon>
        <taxon>Portunidae</taxon>
        <taxon>Portuninae</taxon>
        <taxon>Scylla</taxon>
    </lineage>
</organism>
<feature type="compositionally biased region" description="Low complexity" evidence="1">
    <location>
        <begin position="46"/>
        <end position="59"/>
    </location>
</feature>
<reference evidence="2 3" key="1">
    <citation type="submission" date="2023-03" db="EMBL/GenBank/DDBJ databases">
        <title>High-quality genome of Scylla paramamosain provides insights in environmental adaptation.</title>
        <authorList>
            <person name="Zhang L."/>
        </authorList>
    </citation>
    <scope>NUCLEOTIDE SEQUENCE [LARGE SCALE GENOMIC DNA]</scope>
    <source>
        <strain evidence="2">LZ_2023a</strain>
        <tissue evidence="2">Muscle</tissue>
    </source>
</reference>
<evidence type="ECO:0000313" key="2">
    <source>
        <dbReference type="EMBL" id="KAK8397824.1"/>
    </source>
</evidence>
<gene>
    <name evidence="2" type="ORF">O3P69_004551</name>
</gene>